<dbReference type="Proteomes" id="UP000577956">
    <property type="component" value="Unassembled WGS sequence"/>
</dbReference>
<dbReference type="RefSeq" id="WP_140459753.1">
    <property type="nucleotide sequence ID" value="NZ_BAABFI010000007.1"/>
</dbReference>
<dbReference type="SUPFAM" id="SSF53383">
    <property type="entry name" value="PLP-dependent transferases"/>
    <property type="match status" value="1"/>
</dbReference>
<keyword evidence="5" id="KW-1185">Reference proteome</keyword>
<dbReference type="Gene3D" id="3.40.640.10">
    <property type="entry name" value="Type I PLP-dependent aspartate aminotransferase-like (Major domain)"/>
    <property type="match status" value="1"/>
</dbReference>
<comment type="similarity">
    <text evidence="1">Belongs to the DegT/DnrJ/EryC1 family.</text>
</comment>
<dbReference type="Pfam" id="PF01041">
    <property type="entry name" value="DegT_DnrJ_EryC1"/>
    <property type="match status" value="1"/>
</dbReference>
<dbReference type="EMBL" id="JACCBK010000001">
    <property type="protein sequence ID" value="NYD87406.1"/>
    <property type="molecule type" value="Genomic_DNA"/>
</dbReference>
<evidence type="ECO:0000313" key="2">
    <source>
        <dbReference type="EMBL" id="GIG34116.1"/>
    </source>
</evidence>
<sequence length="320" mass="33958">MTLSVTWTVRQPLDAARLEECVWAAARSDEFILKSASEQLEDRLTRDLPEWQAVGVSGLAGAVLVLTLSAEDDANAVVVKGAEATASAAVAAAVRSGARRLSVGDRPGGRWVVTDVTTREQQWPADHGARTDATTERTRREVVVVREPSSIAAVTDADAILLDLSGAQEVRVAGELAVLLTRDDATAACWRALRNHGQPVGRRFHHEHVGVNARVDELNARYVLAELAEHADRADRLRGMRGELVGAWSDAGAQDVPDAAVGGGVAIGARSRLAAALADAGVSVRPWHPGRVLVPVHGGWGPDHLDVLRDLQVVASGVAR</sequence>
<evidence type="ECO:0000313" key="3">
    <source>
        <dbReference type="EMBL" id="NYD87406.1"/>
    </source>
</evidence>
<dbReference type="Proteomes" id="UP000618382">
    <property type="component" value="Unassembled WGS sequence"/>
</dbReference>
<protein>
    <submittedName>
        <fullName evidence="3">Uncharacterized protein</fullName>
    </submittedName>
</protein>
<evidence type="ECO:0000256" key="1">
    <source>
        <dbReference type="RuleBase" id="RU004508"/>
    </source>
</evidence>
<organism evidence="3 4">
    <name type="scientific">Cellulomonas oligotrophica</name>
    <dbReference type="NCBI Taxonomy" id="931536"/>
    <lineage>
        <taxon>Bacteria</taxon>
        <taxon>Bacillati</taxon>
        <taxon>Actinomycetota</taxon>
        <taxon>Actinomycetes</taxon>
        <taxon>Micrococcales</taxon>
        <taxon>Cellulomonadaceae</taxon>
        <taxon>Cellulomonas</taxon>
    </lineage>
</organism>
<proteinExistence type="inferred from homology"/>
<dbReference type="InterPro" id="IPR015421">
    <property type="entry name" value="PyrdxlP-dep_Trfase_major"/>
</dbReference>
<dbReference type="InterPro" id="IPR015424">
    <property type="entry name" value="PyrdxlP-dep_Trfase"/>
</dbReference>
<reference evidence="2 5" key="2">
    <citation type="submission" date="2021-01" db="EMBL/GenBank/DDBJ databases">
        <title>Whole genome shotgun sequence of Cellulomonas oligotrophica NBRC 109435.</title>
        <authorList>
            <person name="Komaki H."/>
            <person name="Tamura T."/>
        </authorList>
    </citation>
    <scope>NUCLEOTIDE SEQUENCE [LARGE SCALE GENOMIC DNA]</scope>
    <source>
        <strain evidence="2 5">NBRC 109435</strain>
    </source>
</reference>
<dbReference type="InterPro" id="IPR000653">
    <property type="entry name" value="DegT/StrS_aminotransferase"/>
</dbReference>
<evidence type="ECO:0000313" key="5">
    <source>
        <dbReference type="Proteomes" id="UP000618382"/>
    </source>
</evidence>
<dbReference type="EMBL" id="BONN01000012">
    <property type="protein sequence ID" value="GIG34116.1"/>
    <property type="molecule type" value="Genomic_DNA"/>
</dbReference>
<dbReference type="AlphaFoldDB" id="A0A7Y9FJW9"/>
<accession>A0A7Y9FJW9</accession>
<reference evidence="3 4" key="1">
    <citation type="submission" date="2020-07" db="EMBL/GenBank/DDBJ databases">
        <title>Sequencing the genomes of 1000 actinobacteria strains.</title>
        <authorList>
            <person name="Klenk H.-P."/>
        </authorList>
    </citation>
    <scope>NUCLEOTIDE SEQUENCE [LARGE SCALE GENOMIC DNA]</scope>
    <source>
        <strain evidence="3 4">DSM 24482</strain>
    </source>
</reference>
<evidence type="ECO:0000313" key="4">
    <source>
        <dbReference type="Proteomes" id="UP000577956"/>
    </source>
</evidence>
<name>A0A7Y9FJW9_9CELL</name>
<keyword evidence="1" id="KW-0663">Pyridoxal phosphate</keyword>
<comment type="caution">
    <text evidence="3">The sequence shown here is derived from an EMBL/GenBank/DDBJ whole genome shotgun (WGS) entry which is preliminary data.</text>
</comment>
<gene>
    <name evidence="3" type="ORF">BKA21_002955</name>
    <name evidence="2" type="ORF">Col01nite_32750</name>
</gene>